<dbReference type="InterPro" id="IPR021109">
    <property type="entry name" value="Peptidase_aspartic_dom_sf"/>
</dbReference>
<reference evidence="2 3" key="1">
    <citation type="journal article" date="2020" name="Mol. Plant">
        <title>The Chromosome-Based Rubber Tree Genome Provides New Insights into Spurge Genome Evolution and Rubber Biosynthesis.</title>
        <authorList>
            <person name="Liu J."/>
            <person name="Shi C."/>
            <person name="Shi C.C."/>
            <person name="Li W."/>
            <person name="Zhang Q.J."/>
            <person name="Zhang Y."/>
            <person name="Li K."/>
            <person name="Lu H.F."/>
            <person name="Shi C."/>
            <person name="Zhu S.T."/>
            <person name="Xiao Z.Y."/>
            <person name="Nan H."/>
            <person name="Yue Y."/>
            <person name="Zhu X.G."/>
            <person name="Wu Y."/>
            <person name="Hong X.N."/>
            <person name="Fan G.Y."/>
            <person name="Tong Y."/>
            <person name="Zhang D."/>
            <person name="Mao C.L."/>
            <person name="Liu Y.L."/>
            <person name="Hao S.J."/>
            <person name="Liu W.Q."/>
            <person name="Lv M.Q."/>
            <person name="Zhang H.B."/>
            <person name="Liu Y."/>
            <person name="Hu-Tang G.R."/>
            <person name="Wang J.P."/>
            <person name="Wang J.H."/>
            <person name="Sun Y.H."/>
            <person name="Ni S.B."/>
            <person name="Chen W.B."/>
            <person name="Zhang X.C."/>
            <person name="Jiao Y.N."/>
            <person name="Eichler E.E."/>
            <person name="Li G.H."/>
            <person name="Liu X."/>
            <person name="Gao L.Z."/>
        </authorList>
    </citation>
    <scope>NUCLEOTIDE SEQUENCE [LARGE SCALE GENOMIC DNA]</scope>
    <source>
        <strain evidence="3">cv. GT1</strain>
        <tissue evidence="2">Leaf</tissue>
    </source>
</reference>
<dbReference type="CDD" id="cd00303">
    <property type="entry name" value="retropepsin_like"/>
    <property type="match status" value="1"/>
</dbReference>
<evidence type="ECO:0000313" key="3">
    <source>
        <dbReference type="Proteomes" id="UP000467840"/>
    </source>
</evidence>
<proteinExistence type="predicted"/>
<accession>A0A6A6KI74</accession>
<evidence type="ECO:0000313" key="2">
    <source>
        <dbReference type="EMBL" id="KAF2287763.1"/>
    </source>
</evidence>
<feature type="compositionally biased region" description="Polar residues" evidence="1">
    <location>
        <begin position="14"/>
        <end position="26"/>
    </location>
</feature>
<dbReference type="AlphaFoldDB" id="A0A6A6KI74"/>
<organism evidence="2 3">
    <name type="scientific">Hevea brasiliensis</name>
    <name type="common">Para rubber tree</name>
    <name type="synonym">Siphonia brasiliensis</name>
    <dbReference type="NCBI Taxonomy" id="3981"/>
    <lineage>
        <taxon>Eukaryota</taxon>
        <taxon>Viridiplantae</taxon>
        <taxon>Streptophyta</taxon>
        <taxon>Embryophyta</taxon>
        <taxon>Tracheophyta</taxon>
        <taxon>Spermatophyta</taxon>
        <taxon>Magnoliopsida</taxon>
        <taxon>eudicotyledons</taxon>
        <taxon>Gunneridae</taxon>
        <taxon>Pentapetalae</taxon>
        <taxon>rosids</taxon>
        <taxon>fabids</taxon>
        <taxon>Malpighiales</taxon>
        <taxon>Euphorbiaceae</taxon>
        <taxon>Crotonoideae</taxon>
        <taxon>Micrandreae</taxon>
        <taxon>Hevea</taxon>
    </lineage>
</organism>
<protein>
    <recommendedName>
        <fullName evidence="4">Retrotransposon gag domain-containing protein</fullName>
    </recommendedName>
</protein>
<evidence type="ECO:0008006" key="4">
    <source>
        <dbReference type="Google" id="ProtNLM"/>
    </source>
</evidence>
<keyword evidence="3" id="KW-1185">Reference proteome</keyword>
<dbReference type="Pfam" id="PF08284">
    <property type="entry name" value="RVP_2"/>
    <property type="match status" value="1"/>
</dbReference>
<feature type="region of interest" description="Disordered" evidence="1">
    <location>
        <begin position="1"/>
        <end position="26"/>
    </location>
</feature>
<comment type="caution">
    <text evidence="2">The sequence shown here is derived from an EMBL/GenBank/DDBJ whole genome shotgun (WGS) entry which is preliminary data.</text>
</comment>
<dbReference type="EMBL" id="JAAGAX010000016">
    <property type="protein sequence ID" value="KAF2287763.1"/>
    <property type="molecule type" value="Genomic_DNA"/>
</dbReference>
<gene>
    <name evidence="2" type="ORF">GH714_002626</name>
</gene>
<dbReference type="Gene3D" id="2.40.70.10">
    <property type="entry name" value="Acid Proteases"/>
    <property type="match status" value="1"/>
</dbReference>
<dbReference type="Proteomes" id="UP000467840">
    <property type="component" value="Chromosome 8"/>
</dbReference>
<sequence>MQHAEVMSNRDRASNSQEQDSGLNVNFNANTWGSNTKLEFPRFSGEGLESWLLRSEYFFKVGRIAPENRVKVAALHLEGKAIKWHQGFVKVRGNDAYVSWEVRALGVRFGSHAFDDPLAELRNLRQVYVLQVKEVIDEEELKATLDGNEGVEDTVQEGQLSLNAIWGSIGNQTMMLKGNHSRKRLHILIDIGSTHNFLRESLVKQLRCVVTKVFGIWVEIASGNELKCETVCKDFQWTMQNQKFAADVYILPLESYDLIWEFNG</sequence>
<evidence type="ECO:0000256" key="1">
    <source>
        <dbReference type="SAM" id="MobiDB-lite"/>
    </source>
</evidence>
<name>A0A6A6KI74_HEVBR</name>